<dbReference type="AlphaFoldDB" id="A0AAF1KJU1"/>
<evidence type="ECO:0000256" key="1">
    <source>
        <dbReference type="SAM" id="Phobius"/>
    </source>
</evidence>
<keyword evidence="1" id="KW-1133">Transmembrane helix</keyword>
<dbReference type="EMBL" id="JAAEDH010000013">
    <property type="protein sequence ID" value="MBR0655830.1"/>
    <property type="molecule type" value="Genomic_DNA"/>
</dbReference>
<feature type="transmembrane region" description="Helical" evidence="1">
    <location>
        <begin position="420"/>
        <end position="443"/>
    </location>
</feature>
<dbReference type="Proteomes" id="UP001196068">
    <property type="component" value="Unassembled WGS sequence"/>
</dbReference>
<feature type="transmembrane region" description="Helical" evidence="1">
    <location>
        <begin position="478"/>
        <end position="496"/>
    </location>
</feature>
<evidence type="ECO:0000313" key="3">
    <source>
        <dbReference type="Proteomes" id="UP001196068"/>
    </source>
</evidence>
<reference evidence="2" key="2">
    <citation type="journal article" date="2021" name="Syst. Appl. Microbiol.">
        <title>Roseomonas hellenica sp. nov., isolated from roots of wild-growing Alkanna tinctoria.</title>
        <authorList>
            <person name="Rat A."/>
            <person name="Naranjo H.D."/>
            <person name="Lebbe L."/>
            <person name="Cnockaert M."/>
            <person name="Krigas N."/>
            <person name="Grigoriadou K."/>
            <person name="Maloupa E."/>
            <person name="Willems A."/>
        </authorList>
    </citation>
    <scope>NUCLEOTIDE SEQUENCE</scope>
    <source>
        <strain evidence="2">LMG 28251</strain>
    </source>
</reference>
<accession>A0AAF1KJU1</accession>
<feature type="transmembrane region" description="Helical" evidence="1">
    <location>
        <begin position="301"/>
        <end position="318"/>
    </location>
</feature>
<feature type="transmembrane region" description="Helical" evidence="1">
    <location>
        <begin position="158"/>
        <end position="175"/>
    </location>
</feature>
<evidence type="ECO:0000313" key="2">
    <source>
        <dbReference type="EMBL" id="MBR0655830.1"/>
    </source>
</evidence>
<keyword evidence="1" id="KW-0472">Membrane</keyword>
<name>A0AAF1KJU1_9PROT</name>
<feature type="transmembrane region" description="Helical" evidence="1">
    <location>
        <begin position="133"/>
        <end position="151"/>
    </location>
</feature>
<feature type="transmembrane region" description="Helical" evidence="1">
    <location>
        <begin position="455"/>
        <end position="472"/>
    </location>
</feature>
<gene>
    <name evidence="2" type="ORF">GXW79_12170</name>
</gene>
<reference evidence="2" key="1">
    <citation type="submission" date="2020-01" db="EMBL/GenBank/DDBJ databases">
        <authorList>
            <person name="Rat A."/>
        </authorList>
    </citation>
    <scope>NUCLEOTIDE SEQUENCE</scope>
    <source>
        <strain evidence="2">LMG 28251</strain>
    </source>
</reference>
<comment type="caution">
    <text evidence="2">The sequence shown here is derived from an EMBL/GenBank/DDBJ whole genome shotgun (WGS) entry which is preliminary data.</text>
</comment>
<sequence length="673" mass="71481">MKRPGWLSRFGESAFAPLAAADRAALGLVALAFAAGLLVFLAFPADPARLARFTPEQVALFQIADSMPQRRALLAFLGCILVGAVLLRFRPWTSLRFGTRWAVLLGMAALVLPIVQILTLVDALPLLPPDDRVHRALLMLGYAAATATFIAHRHVPSAALAVVIAAGLVLAWWPLQAGGMQRVSVPLMPMVDQHLAAVFSGGDMLAAGLRLFADIPTSYGLLTPLVIATAAKAGIVVDFLRLLHLVEFFQGLALCLFLACGWERSRGAPVRARLGVLLLILLCGVPFLSMSNFAVLLPNASGFRFVMFPLAVLCLGLLQRTPLVPATVLAGALAALAVLHNTETGIAITVGLGLAWLLVARDAGLRVALPALAAGLAAALCMLALPILLHLAATGAWLPLDVGRGMSLFRRFGEGFGGLALPFRLTALLIFLHAGYVLTRSLASLLGRPGPRPDIASAGIAAMIIVWAPYYANRPDDWNLWSFILLETLLLTPLIAAGVSRTVLAGLALLLLLPAPVLTARSNDFYLRSMLAMPVTKRCGAGLSIPPGACTEHHARAAELRGAAQPGGVLWITAYPYLTFQLTRLRPFIGPLDLYATALTEAELLALADRIRSAAPRVILIDGAAGTTIGDAVPAPMRALNRRIANLAGYTRCSAHRMVYWEVWMPAGGCEPS</sequence>
<dbReference type="RefSeq" id="WP_211874677.1">
    <property type="nucleotide sequence ID" value="NZ_JAAEDH010000013.1"/>
</dbReference>
<protein>
    <submittedName>
        <fullName evidence="2">Uncharacterized protein</fullName>
    </submittedName>
</protein>
<organism evidence="2 3">
    <name type="scientific">Plastoroseomonas arctica</name>
    <dbReference type="NCBI Taxonomy" id="1509237"/>
    <lineage>
        <taxon>Bacteria</taxon>
        <taxon>Pseudomonadati</taxon>
        <taxon>Pseudomonadota</taxon>
        <taxon>Alphaproteobacteria</taxon>
        <taxon>Acetobacterales</taxon>
        <taxon>Acetobacteraceae</taxon>
        <taxon>Plastoroseomonas</taxon>
    </lineage>
</organism>
<keyword evidence="1" id="KW-0812">Transmembrane</keyword>
<feature type="transmembrane region" description="Helical" evidence="1">
    <location>
        <begin position="101"/>
        <end position="121"/>
    </location>
</feature>
<keyword evidence="3" id="KW-1185">Reference proteome</keyword>
<feature type="transmembrane region" description="Helical" evidence="1">
    <location>
        <begin position="376"/>
        <end position="400"/>
    </location>
</feature>
<feature type="transmembrane region" description="Helical" evidence="1">
    <location>
        <begin position="243"/>
        <end position="262"/>
    </location>
</feature>
<proteinExistence type="predicted"/>
<feature type="transmembrane region" description="Helical" evidence="1">
    <location>
        <begin position="274"/>
        <end position="295"/>
    </location>
</feature>
<feature type="transmembrane region" description="Helical" evidence="1">
    <location>
        <begin position="71"/>
        <end position="89"/>
    </location>
</feature>
<feature type="transmembrane region" description="Helical" evidence="1">
    <location>
        <begin position="346"/>
        <end position="364"/>
    </location>
</feature>